<dbReference type="SUPFAM" id="SSF48264">
    <property type="entry name" value="Cytochrome P450"/>
    <property type="match status" value="1"/>
</dbReference>
<keyword evidence="5 9" id="KW-0560">Oxidoreductase</keyword>
<keyword evidence="6 8" id="KW-0408">Iron</keyword>
<evidence type="ECO:0000256" key="3">
    <source>
        <dbReference type="ARBA" id="ARBA00022617"/>
    </source>
</evidence>
<evidence type="ECO:0000256" key="9">
    <source>
        <dbReference type="RuleBase" id="RU000461"/>
    </source>
</evidence>
<comment type="subcellular location">
    <subcellularLocation>
        <location evidence="1">Membrane</location>
        <topology evidence="1">Single-pass membrane protein</topology>
    </subcellularLocation>
</comment>
<dbReference type="PANTHER" id="PTHR47950">
    <property type="entry name" value="CYTOCHROME P450, FAMILY 76, SUBFAMILY C, POLYPEPTIDE 5-RELATED"/>
    <property type="match status" value="1"/>
</dbReference>
<dbReference type="AlphaFoldDB" id="A0A5A7QJU9"/>
<evidence type="ECO:0000256" key="8">
    <source>
        <dbReference type="PIRSR" id="PIRSR602401-1"/>
    </source>
</evidence>
<feature type="binding site" description="axial binding residue" evidence="8">
    <location>
        <position position="73"/>
    </location>
    <ligand>
        <name>heme</name>
        <dbReference type="ChEBI" id="CHEBI:30413"/>
    </ligand>
    <ligandPart>
        <name>Fe</name>
        <dbReference type="ChEBI" id="CHEBI:18248"/>
    </ligandPart>
</feature>
<dbReference type="InterPro" id="IPR001128">
    <property type="entry name" value="Cyt_P450"/>
</dbReference>
<gene>
    <name evidence="10" type="ORF">STAS_22353</name>
</gene>
<evidence type="ECO:0000256" key="1">
    <source>
        <dbReference type="ARBA" id="ARBA00004167"/>
    </source>
</evidence>
<accession>A0A5A7QJU9</accession>
<reference evidence="11" key="1">
    <citation type="journal article" date="2019" name="Curr. Biol.">
        <title>Genome Sequence of Striga asiatica Provides Insight into the Evolution of Plant Parasitism.</title>
        <authorList>
            <person name="Yoshida S."/>
            <person name="Kim S."/>
            <person name="Wafula E.K."/>
            <person name="Tanskanen J."/>
            <person name="Kim Y.M."/>
            <person name="Honaas L."/>
            <person name="Yang Z."/>
            <person name="Spallek T."/>
            <person name="Conn C.E."/>
            <person name="Ichihashi Y."/>
            <person name="Cheong K."/>
            <person name="Cui S."/>
            <person name="Der J.P."/>
            <person name="Gundlach H."/>
            <person name="Jiao Y."/>
            <person name="Hori C."/>
            <person name="Ishida J.K."/>
            <person name="Kasahara H."/>
            <person name="Kiba T."/>
            <person name="Kim M.S."/>
            <person name="Koo N."/>
            <person name="Laohavisit A."/>
            <person name="Lee Y.H."/>
            <person name="Lumba S."/>
            <person name="McCourt P."/>
            <person name="Mortimer J.C."/>
            <person name="Mutuku J.M."/>
            <person name="Nomura T."/>
            <person name="Sasaki-Sekimoto Y."/>
            <person name="Seto Y."/>
            <person name="Wang Y."/>
            <person name="Wakatake T."/>
            <person name="Sakakibara H."/>
            <person name="Demura T."/>
            <person name="Yamaguchi S."/>
            <person name="Yoneyama K."/>
            <person name="Manabe R.I."/>
            <person name="Nelson D.C."/>
            <person name="Schulman A.H."/>
            <person name="Timko M.P."/>
            <person name="dePamphilis C.W."/>
            <person name="Choi D."/>
            <person name="Shirasu K."/>
        </authorList>
    </citation>
    <scope>NUCLEOTIDE SEQUENCE [LARGE SCALE GENOMIC DNA]</scope>
    <source>
        <strain evidence="11">cv. UVA1</strain>
    </source>
</reference>
<keyword evidence="11" id="KW-1185">Reference proteome</keyword>
<evidence type="ECO:0000256" key="2">
    <source>
        <dbReference type="ARBA" id="ARBA00010617"/>
    </source>
</evidence>
<sequence>MLLPRKSMEDTELMGYFVPKGIQILVNAWAIHRDPAVWPDPLSFKPERFSDSDVDFRGQHFHLIPFGSGRRSCIGLNLGHRMVGLTVASLLQEFDWKLAEPDELDMREMVRLTLRKKVPLKRPDTGQVMRLWLGCVNTFMVNNTKHPPSSSRNAISNFLAGKCLACSWPLGTTGNLWSRGLLLAEGDRQTYPSGFWLIQ</sequence>
<dbReference type="Proteomes" id="UP000325081">
    <property type="component" value="Unassembled WGS sequence"/>
</dbReference>
<dbReference type="Gene3D" id="1.10.630.10">
    <property type="entry name" value="Cytochrome P450"/>
    <property type="match status" value="1"/>
</dbReference>
<keyword evidence="3 8" id="KW-0349">Heme</keyword>
<evidence type="ECO:0000313" key="10">
    <source>
        <dbReference type="EMBL" id="GER45404.1"/>
    </source>
</evidence>
<dbReference type="GO" id="GO:0004497">
    <property type="term" value="F:monooxygenase activity"/>
    <property type="evidence" value="ECO:0007669"/>
    <property type="project" value="UniProtKB-KW"/>
</dbReference>
<evidence type="ECO:0000256" key="6">
    <source>
        <dbReference type="ARBA" id="ARBA00023004"/>
    </source>
</evidence>
<evidence type="ECO:0000256" key="5">
    <source>
        <dbReference type="ARBA" id="ARBA00023002"/>
    </source>
</evidence>
<dbReference type="InterPro" id="IPR002401">
    <property type="entry name" value="Cyt_P450_E_grp-I"/>
</dbReference>
<dbReference type="PRINTS" id="PR00463">
    <property type="entry name" value="EP450I"/>
</dbReference>
<dbReference type="PROSITE" id="PS00086">
    <property type="entry name" value="CYTOCHROME_P450"/>
    <property type="match status" value="1"/>
</dbReference>
<comment type="similarity">
    <text evidence="2 9">Belongs to the cytochrome P450 family.</text>
</comment>
<dbReference type="InterPro" id="IPR017972">
    <property type="entry name" value="Cyt_P450_CS"/>
</dbReference>
<dbReference type="Pfam" id="PF00067">
    <property type="entry name" value="p450"/>
    <property type="match status" value="1"/>
</dbReference>
<evidence type="ECO:0000256" key="4">
    <source>
        <dbReference type="ARBA" id="ARBA00022723"/>
    </source>
</evidence>
<dbReference type="EMBL" id="BKCP01007182">
    <property type="protein sequence ID" value="GER45404.1"/>
    <property type="molecule type" value="Genomic_DNA"/>
</dbReference>
<dbReference type="GO" id="GO:0020037">
    <property type="term" value="F:heme binding"/>
    <property type="evidence" value="ECO:0007669"/>
    <property type="project" value="InterPro"/>
</dbReference>
<dbReference type="GO" id="GO:0005506">
    <property type="term" value="F:iron ion binding"/>
    <property type="evidence" value="ECO:0007669"/>
    <property type="project" value="InterPro"/>
</dbReference>
<dbReference type="GO" id="GO:0016020">
    <property type="term" value="C:membrane"/>
    <property type="evidence" value="ECO:0007669"/>
    <property type="project" value="UniProtKB-SubCell"/>
</dbReference>
<proteinExistence type="inferred from homology"/>
<keyword evidence="4 8" id="KW-0479">Metal-binding</keyword>
<dbReference type="GO" id="GO:0016705">
    <property type="term" value="F:oxidoreductase activity, acting on paired donors, with incorporation or reduction of molecular oxygen"/>
    <property type="evidence" value="ECO:0007669"/>
    <property type="project" value="InterPro"/>
</dbReference>
<organism evidence="10 11">
    <name type="scientific">Striga asiatica</name>
    <name type="common">Asiatic witchweed</name>
    <name type="synonym">Buchnera asiatica</name>
    <dbReference type="NCBI Taxonomy" id="4170"/>
    <lineage>
        <taxon>Eukaryota</taxon>
        <taxon>Viridiplantae</taxon>
        <taxon>Streptophyta</taxon>
        <taxon>Embryophyta</taxon>
        <taxon>Tracheophyta</taxon>
        <taxon>Spermatophyta</taxon>
        <taxon>Magnoliopsida</taxon>
        <taxon>eudicotyledons</taxon>
        <taxon>Gunneridae</taxon>
        <taxon>Pentapetalae</taxon>
        <taxon>asterids</taxon>
        <taxon>lamiids</taxon>
        <taxon>Lamiales</taxon>
        <taxon>Orobanchaceae</taxon>
        <taxon>Buchnereae</taxon>
        <taxon>Striga</taxon>
    </lineage>
</organism>
<evidence type="ECO:0000313" key="11">
    <source>
        <dbReference type="Proteomes" id="UP000325081"/>
    </source>
</evidence>
<comment type="caution">
    <text evidence="10">The sequence shown here is derived from an EMBL/GenBank/DDBJ whole genome shotgun (WGS) entry which is preliminary data.</text>
</comment>
<comment type="cofactor">
    <cofactor evidence="8">
        <name>heme</name>
        <dbReference type="ChEBI" id="CHEBI:30413"/>
    </cofactor>
</comment>
<name>A0A5A7QJU9_STRAF</name>
<dbReference type="PANTHER" id="PTHR47950:SF14">
    <property type="entry name" value="CYTOCHROME P450 76A2-LIKE ISOFORM X1"/>
    <property type="match status" value="1"/>
</dbReference>
<protein>
    <submittedName>
        <fullName evidence="10">Cytochrome P450</fullName>
    </submittedName>
</protein>
<evidence type="ECO:0000256" key="7">
    <source>
        <dbReference type="ARBA" id="ARBA00023033"/>
    </source>
</evidence>
<dbReference type="InterPro" id="IPR036396">
    <property type="entry name" value="Cyt_P450_sf"/>
</dbReference>
<keyword evidence="7 9" id="KW-0503">Monooxygenase</keyword>